<evidence type="ECO:0000313" key="3">
    <source>
        <dbReference type="Proteomes" id="UP000823927"/>
    </source>
</evidence>
<dbReference type="Proteomes" id="UP000823927">
    <property type="component" value="Unassembled WGS sequence"/>
</dbReference>
<sequence length="115" mass="13170">MRSFMDVVSESLGINESIPRESDKKEEKEDNKGTVNWSLHSGLMDDMLKSFETIPRQDKTSKEDAAIADIKEMVQYLEKQVKGTLQESDKQKIRQKKESYKASIEILSGILLKSM</sequence>
<accession>A0A9D1JSR5</accession>
<evidence type="ECO:0000313" key="2">
    <source>
        <dbReference type="EMBL" id="HIS48600.1"/>
    </source>
</evidence>
<organism evidence="2 3">
    <name type="scientific">Candidatus Scybalocola faecigallinarum</name>
    <dbReference type="NCBI Taxonomy" id="2840941"/>
    <lineage>
        <taxon>Bacteria</taxon>
        <taxon>Bacillati</taxon>
        <taxon>Bacillota</taxon>
        <taxon>Clostridia</taxon>
        <taxon>Lachnospirales</taxon>
        <taxon>Lachnospiraceae</taxon>
        <taxon>Lachnospiraceae incertae sedis</taxon>
        <taxon>Candidatus Scybalocola (ex Gilroy et al. 2021)</taxon>
    </lineage>
</organism>
<comment type="caution">
    <text evidence="2">The sequence shown here is derived from an EMBL/GenBank/DDBJ whole genome shotgun (WGS) entry which is preliminary data.</text>
</comment>
<name>A0A9D1JSR5_9FIRM</name>
<dbReference type="AlphaFoldDB" id="A0A9D1JSR5"/>
<reference evidence="2" key="1">
    <citation type="submission" date="2020-10" db="EMBL/GenBank/DDBJ databases">
        <authorList>
            <person name="Gilroy R."/>
        </authorList>
    </citation>
    <scope>NUCLEOTIDE SEQUENCE</scope>
    <source>
        <strain evidence="2">CHK178-757</strain>
    </source>
</reference>
<evidence type="ECO:0000256" key="1">
    <source>
        <dbReference type="SAM" id="MobiDB-lite"/>
    </source>
</evidence>
<protein>
    <submittedName>
        <fullName evidence="2">Uncharacterized protein</fullName>
    </submittedName>
</protein>
<dbReference type="EMBL" id="DVIT01000059">
    <property type="protein sequence ID" value="HIS48600.1"/>
    <property type="molecule type" value="Genomic_DNA"/>
</dbReference>
<reference evidence="2" key="2">
    <citation type="journal article" date="2021" name="PeerJ">
        <title>Extensive microbial diversity within the chicken gut microbiome revealed by metagenomics and culture.</title>
        <authorList>
            <person name="Gilroy R."/>
            <person name="Ravi A."/>
            <person name="Getino M."/>
            <person name="Pursley I."/>
            <person name="Horton D.L."/>
            <person name="Alikhan N.F."/>
            <person name="Baker D."/>
            <person name="Gharbi K."/>
            <person name="Hall N."/>
            <person name="Watson M."/>
            <person name="Adriaenssens E.M."/>
            <person name="Foster-Nyarko E."/>
            <person name="Jarju S."/>
            <person name="Secka A."/>
            <person name="Antonio M."/>
            <person name="Oren A."/>
            <person name="Chaudhuri R.R."/>
            <person name="La Ragione R."/>
            <person name="Hildebrand F."/>
            <person name="Pallen M.J."/>
        </authorList>
    </citation>
    <scope>NUCLEOTIDE SEQUENCE</scope>
    <source>
        <strain evidence="2">CHK178-757</strain>
    </source>
</reference>
<gene>
    <name evidence="2" type="ORF">IAB46_13815</name>
</gene>
<feature type="region of interest" description="Disordered" evidence="1">
    <location>
        <begin position="1"/>
        <end position="38"/>
    </location>
</feature>
<proteinExistence type="predicted"/>
<feature type="compositionally biased region" description="Basic and acidic residues" evidence="1">
    <location>
        <begin position="18"/>
        <end position="32"/>
    </location>
</feature>